<accession>D5G4X9</accession>
<evidence type="ECO:0000313" key="2">
    <source>
        <dbReference type="Proteomes" id="UP000006911"/>
    </source>
</evidence>
<dbReference type="EMBL" id="FN429993">
    <property type="protein sequence ID" value="CAZ79572.1"/>
    <property type="molecule type" value="Genomic_DNA"/>
</dbReference>
<evidence type="ECO:0000313" key="1">
    <source>
        <dbReference type="EMBL" id="CAZ79572.1"/>
    </source>
</evidence>
<keyword evidence="2" id="KW-1185">Reference proteome</keyword>
<dbReference type="HOGENOM" id="CLU_3419471_0_0_1"/>
<organism evidence="1 2">
    <name type="scientific">Tuber melanosporum (strain Mel28)</name>
    <name type="common">Perigord black truffle</name>
    <dbReference type="NCBI Taxonomy" id="656061"/>
    <lineage>
        <taxon>Eukaryota</taxon>
        <taxon>Fungi</taxon>
        <taxon>Dikarya</taxon>
        <taxon>Ascomycota</taxon>
        <taxon>Pezizomycotina</taxon>
        <taxon>Pezizomycetes</taxon>
        <taxon>Pezizales</taxon>
        <taxon>Tuberaceae</taxon>
        <taxon>Tuber</taxon>
    </lineage>
</organism>
<reference evidence="1 2" key="1">
    <citation type="journal article" date="2010" name="Nature">
        <title>Perigord black truffle genome uncovers evolutionary origins and mechanisms of symbiosis.</title>
        <authorList>
            <person name="Martin F."/>
            <person name="Kohler A."/>
            <person name="Murat C."/>
            <person name="Balestrini R."/>
            <person name="Coutinho P.M."/>
            <person name="Jaillon O."/>
            <person name="Montanini B."/>
            <person name="Morin E."/>
            <person name="Noel B."/>
            <person name="Percudani R."/>
            <person name="Porcel B."/>
            <person name="Rubini A."/>
            <person name="Amicucci A."/>
            <person name="Amselem J."/>
            <person name="Anthouard V."/>
            <person name="Arcioni S."/>
            <person name="Artiguenave F."/>
            <person name="Aury J.M."/>
            <person name="Ballario P."/>
            <person name="Bolchi A."/>
            <person name="Brenna A."/>
            <person name="Brun A."/>
            <person name="Buee M."/>
            <person name="Cantarel B."/>
            <person name="Chevalier G."/>
            <person name="Couloux A."/>
            <person name="Da Silva C."/>
            <person name="Denoeud F."/>
            <person name="Duplessis S."/>
            <person name="Ghignone S."/>
            <person name="Hilselberger B."/>
            <person name="Iotti M."/>
            <person name="Marcais B."/>
            <person name="Mello A."/>
            <person name="Miranda M."/>
            <person name="Pacioni G."/>
            <person name="Quesneville H."/>
            <person name="Riccioni C."/>
            <person name="Ruotolo R."/>
            <person name="Splivallo R."/>
            <person name="Stocchi V."/>
            <person name="Tisserant E."/>
            <person name="Viscomi A.R."/>
            <person name="Zambonelli A."/>
            <person name="Zampieri E."/>
            <person name="Henrissat B."/>
            <person name="Lebrun M.H."/>
            <person name="Paolocci F."/>
            <person name="Bonfante P."/>
            <person name="Ottonello S."/>
            <person name="Wincker P."/>
        </authorList>
    </citation>
    <scope>NUCLEOTIDE SEQUENCE [LARGE SCALE GENOMIC DNA]</scope>
    <source>
        <strain evidence="1 2">Mel28</strain>
    </source>
</reference>
<sequence>MYSSARKTCNNTRMINEVQTNEIGV</sequence>
<name>D5G4X9_TUBMM</name>
<dbReference type="Proteomes" id="UP000006911">
    <property type="component" value="Unassembled WGS sequence"/>
</dbReference>
<protein>
    <submittedName>
        <fullName evidence="1">(Perigord truffle) hypothetical protein</fullName>
    </submittedName>
</protein>
<gene>
    <name evidence="1" type="ORF">GSTUM_00000144001</name>
</gene>
<dbReference type="InParanoid" id="D5G4X9"/>
<dbReference type="KEGG" id="tml:GSTUM_00000144001"/>
<proteinExistence type="predicted"/>
<dbReference type="AlphaFoldDB" id="D5G4X9"/>